<dbReference type="InterPro" id="IPR012429">
    <property type="entry name" value="HGSNAT_cat"/>
</dbReference>
<evidence type="ECO:0000313" key="4">
    <source>
        <dbReference type="EMBL" id="CAD6257588.1"/>
    </source>
</evidence>
<sequence length="439" mass="49612">MEKGQEIAASDGERGPEQHQHAIDVGHAEHGDGKGEDIEKERVAVAEDVQKKKSRRVAALDAFRGLTIVLMILVDDAGGAYERIDHSPWNGCTLADFVMPFFLFIVGVAIAFALKRVPNIGAAVKKITIRTLKMLFWGVLLQGGYSHAPDDLSYGVDMKKIRWMGILQRIALVYFIVALIEAFTVKVRPTTVRSGPYAIFNAYRWQWLGGFIAFVIYMVTTFSLYVPDWSFVYHNDGDVNDGKQFTVKCGLRASLEQACNAVGYVDRQVWGINHLYTQPVWIRSKTHKERLKHWLLMGFSLLVLAIILHFTNAIPINKQLYSFSYVCFTGGAAGIVLSAFYILIDVWGLRMPFLFLEWIGMNAMLVFVLGAQGILAAFVNGWYYKSEDNNLVNWIVKHVFVNVWHSQNLGTLLYVIFCEIVFWGVAAGVLHKLGIYWKL</sequence>
<feature type="transmembrane region" description="Helical" evidence="2">
    <location>
        <begin position="365"/>
        <end position="384"/>
    </location>
</feature>
<evidence type="ECO:0000313" key="5">
    <source>
        <dbReference type="Proteomes" id="UP000604825"/>
    </source>
</evidence>
<dbReference type="PANTHER" id="PTHR31061:SF5">
    <property type="entry name" value="HEPARAN-ALPHA-GLUCOSAMINIDE N-ACETYLTRANSFERASE CATALYTIC DOMAIN-CONTAINING PROTEIN"/>
    <property type="match status" value="1"/>
</dbReference>
<evidence type="ECO:0000256" key="2">
    <source>
        <dbReference type="SAM" id="Phobius"/>
    </source>
</evidence>
<keyword evidence="5" id="KW-1185">Reference proteome</keyword>
<gene>
    <name evidence="4" type="ORF">NCGR_LOCUS41073</name>
</gene>
<feature type="transmembrane region" description="Helical" evidence="2">
    <location>
        <begin position="57"/>
        <end position="74"/>
    </location>
</feature>
<feature type="transmembrane region" description="Helical" evidence="2">
    <location>
        <begin position="166"/>
        <end position="185"/>
    </location>
</feature>
<feature type="region of interest" description="Disordered" evidence="1">
    <location>
        <begin position="1"/>
        <end position="37"/>
    </location>
</feature>
<proteinExistence type="predicted"/>
<feature type="transmembrane region" description="Helical" evidence="2">
    <location>
        <begin position="94"/>
        <end position="114"/>
    </location>
</feature>
<feature type="transmembrane region" description="Helical" evidence="2">
    <location>
        <begin position="323"/>
        <end position="344"/>
    </location>
</feature>
<dbReference type="Proteomes" id="UP000604825">
    <property type="component" value="Unassembled WGS sequence"/>
</dbReference>
<feature type="transmembrane region" description="Helical" evidence="2">
    <location>
        <begin position="411"/>
        <end position="430"/>
    </location>
</feature>
<dbReference type="OrthoDB" id="2149840at2759"/>
<dbReference type="EMBL" id="CAJGYO010000010">
    <property type="protein sequence ID" value="CAD6257588.1"/>
    <property type="molecule type" value="Genomic_DNA"/>
</dbReference>
<feature type="transmembrane region" description="Helical" evidence="2">
    <location>
        <begin position="205"/>
        <end position="226"/>
    </location>
</feature>
<dbReference type="Pfam" id="PF07786">
    <property type="entry name" value="HGSNAT_cat"/>
    <property type="match status" value="1"/>
</dbReference>
<dbReference type="PANTHER" id="PTHR31061">
    <property type="entry name" value="LD22376P"/>
    <property type="match status" value="1"/>
</dbReference>
<reference evidence="4" key="1">
    <citation type="submission" date="2020-10" db="EMBL/GenBank/DDBJ databases">
        <authorList>
            <person name="Han B."/>
            <person name="Lu T."/>
            <person name="Zhao Q."/>
            <person name="Huang X."/>
            <person name="Zhao Y."/>
        </authorList>
    </citation>
    <scope>NUCLEOTIDE SEQUENCE</scope>
</reference>
<name>A0A811QEA8_9POAL</name>
<keyword evidence="2" id="KW-0472">Membrane</keyword>
<organism evidence="4 5">
    <name type="scientific">Miscanthus lutarioriparius</name>
    <dbReference type="NCBI Taxonomy" id="422564"/>
    <lineage>
        <taxon>Eukaryota</taxon>
        <taxon>Viridiplantae</taxon>
        <taxon>Streptophyta</taxon>
        <taxon>Embryophyta</taxon>
        <taxon>Tracheophyta</taxon>
        <taxon>Spermatophyta</taxon>
        <taxon>Magnoliopsida</taxon>
        <taxon>Liliopsida</taxon>
        <taxon>Poales</taxon>
        <taxon>Poaceae</taxon>
        <taxon>PACMAD clade</taxon>
        <taxon>Panicoideae</taxon>
        <taxon>Andropogonodae</taxon>
        <taxon>Andropogoneae</taxon>
        <taxon>Saccharinae</taxon>
        <taxon>Miscanthus</taxon>
    </lineage>
</organism>
<keyword evidence="2" id="KW-1133">Transmembrane helix</keyword>
<comment type="caution">
    <text evidence="4">The sequence shown here is derived from an EMBL/GenBank/DDBJ whole genome shotgun (WGS) entry which is preliminary data.</text>
</comment>
<accession>A0A811QEA8</accession>
<keyword evidence="2" id="KW-0812">Transmembrane</keyword>
<evidence type="ECO:0000259" key="3">
    <source>
        <dbReference type="Pfam" id="PF07786"/>
    </source>
</evidence>
<feature type="domain" description="Heparan-alpha-glucosaminide N-acetyltransferase catalytic" evidence="3">
    <location>
        <begin position="56"/>
        <end position="183"/>
    </location>
</feature>
<evidence type="ECO:0000256" key="1">
    <source>
        <dbReference type="SAM" id="MobiDB-lite"/>
    </source>
</evidence>
<dbReference type="AlphaFoldDB" id="A0A811QEA8"/>
<feature type="transmembrane region" description="Helical" evidence="2">
    <location>
        <begin position="293"/>
        <end position="311"/>
    </location>
</feature>
<protein>
    <recommendedName>
        <fullName evidence="3">Heparan-alpha-glucosaminide N-acetyltransferase catalytic domain-containing protein</fullName>
    </recommendedName>
</protein>